<evidence type="ECO:0000313" key="1">
    <source>
        <dbReference type="EMBL" id="KYN35615.1"/>
    </source>
</evidence>
<sequence length="112" mass="12863">MIGVTKRAFADLTSSKPVQDFQVEGGHWPSGLGIRKRLLLDPGGFPNLADPRTLLHGPLQKWLVRCMTRVSLCRVVPSKFKANDTTRLELDSRRTRYRVDIRARYRQRLVFG</sequence>
<name>A0A195F4V4_9HYME</name>
<dbReference type="Proteomes" id="UP000078541">
    <property type="component" value="Unassembled WGS sequence"/>
</dbReference>
<keyword evidence="2" id="KW-1185">Reference proteome</keyword>
<proteinExistence type="predicted"/>
<dbReference type="EMBL" id="KQ981805">
    <property type="protein sequence ID" value="KYN35615.1"/>
    <property type="molecule type" value="Genomic_DNA"/>
</dbReference>
<organism evidence="1 2">
    <name type="scientific">Trachymyrmex septentrionalis</name>
    <dbReference type="NCBI Taxonomy" id="34720"/>
    <lineage>
        <taxon>Eukaryota</taxon>
        <taxon>Metazoa</taxon>
        <taxon>Ecdysozoa</taxon>
        <taxon>Arthropoda</taxon>
        <taxon>Hexapoda</taxon>
        <taxon>Insecta</taxon>
        <taxon>Pterygota</taxon>
        <taxon>Neoptera</taxon>
        <taxon>Endopterygota</taxon>
        <taxon>Hymenoptera</taxon>
        <taxon>Apocrita</taxon>
        <taxon>Aculeata</taxon>
        <taxon>Formicoidea</taxon>
        <taxon>Formicidae</taxon>
        <taxon>Myrmicinae</taxon>
        <taxon>Trachymyrmex</taxon>
    </lineage>
</organism>
<reference evidence="1 2" key="1">
    <citation type="submission" date="2016-03" db="EMBL/GenBank/DDBJ databases">
        <title>Trachymyrmex septentrionalis WGS genome.</title>
        <authorList>
            <person name="Nygaard S."/>
            <person name="Hu H."/>
            <person name="Boomsma J."/>
            <person name="Zhang G."/>
        </authorList>
    </citation>
    <scope>NUCLEOTIDE SEQUENCE [LARGE SCALE GENOMIC DNA]</scope>
    <source>
        <strain evidence="1">Tsep2-gDNA-1</strain>
        <tissue evidence="1">Whole body</tissue>
    </source>
</reference>
<dbReference type="AlphaFoldDB" id="A0A195F4V4"/>
<gene>
    <name evidence="1" type="ORF">ALC56_10175</name>
</gene>
<protein>
    <submittedName>
        <fullName evidence="1">Uncharacterized protein</fullName>
    </submittedName>
</protein>
<evidence type="ECO:0000313" key="2">
    <source>
        <dbReference type="Proteomes" id="UP000078541"/>
    </source>
</evidence>
<accession>A0A195F4V4</accession>